<keyword evidence="2" id="KW-0690">Ribosome biogenesis</keyword>
<feature type="compositionally biased region" description="Polar residues" evidence="6">
    <location>
        <begin position="357"/>
        <end position="372"/>
    </location>
</feature>
<dbReference type="GO" id="GO:0003723">
    <property type="term" value="F:RNA binding"/>
    <property type="evidence" value="ECO:0007669"/>
    <property type="project" value="UniProtKB-KW"/>
</dbReference>
<sequence>MALNNTVVDLTKNSIELETEKIKECEIKDTKECVEQQIDTAIPQSSVEEREVTLHTKHEIIDVPINKPEVTITDDMEIQELGIIDHVVENVVVVSSLFSDRDKVLDAGEIDTEKYRQGVKVFVVLKFAKHVFVKPLQQIKGSDASNQFDEEINESEIEFSDDEQEAAHNKVKLFHQKRQRRANLSNKDESTSTERTPKIRKQPNQKSSYRTKHIAQNDNSFEYTPLQRPRQVIASNNFSPINYNYSIPRVQNPVGHSSYSFSPKGTENSARNDNVFEYNPMLRPRQLASNYQPMNTNYPNLNVNNHINLSSVDFSNMMTQNNPLQRSPQLTLNTPTNINYSNPPININYSTFNVNTSSNQPSRGFPSNTPHNLAQIDDPFEYNPSQFTSNIPRTNIDYTRNTDNSSSNDFLPPDTAQNSSNFFF</sequence>
<feature type="compositionally biased region" description="Basic residues" evidence="6">
    <location>
        <begin position="198"/>
        <end position="211"/>
    </location>
</feature>
<keyword evidence="5" id="KW-0539">Nucleus</keyword>
<dbReference type="Gene3D" id="2.40.10.230">
    <property type="entry name" value="Probable tRNA pseudouridine synthase domain"/>
    <property type="match status" value="1"/>
</dbReference>
<dbReference type="GO" id="GO:0005732">
    <property type="term" value="C:sno(s)RNA-containing ribonucleoprotein complex"/>
    <property type="evidence" value="ECO:0007669"/>
    <property type="project" value="InterPro"/>
</dbReference>
<keyword evidence="8" id="KW-1185">Reference proteome</keyword>
<feature type="compositionally biased region" description="Basic residues" evidence="6">
    <location>
        <begin position="172"/>
        <end position="181"/>
    </location>
</feature>
<comment type="caution">
    <text evidence="7">The sequence shown here is derived from an EMBL/GenBank/DDBJ whole genome shotgun (WGS) entry which is preliminary data.</text>
</comment>
<evidence type="ECO:0000256" key="4">
    <source>
        <dbReference type="ARBA" id="ARBA00022884"/>
    </source>
</evidence>
<dbReference type="GO" id="GO:0000493">
    <property type="term" value="P:box H/ACA snoRNP assembly"/>
    <property type="evidence" value="ECO:0007669"/>
    <property type="project" value="InterPro"/>
</dbReference>
<dbReference type="InterPro" id="IPR040309">
    <property type="entry name" value="Naf1"/>
</dbReference>
<dbReference type="AlphaFoldDB" id="A0A9N8ZF09"/>
<evidence type="ECO:0000256" key="5">
    <source>
        <dbReference type="ARBA" id="ARBA00023242"/>
    </source>
</evidence>
<evidence type="ECO:0000313" key="7">
    <source>
        <dbReference type="EMBL" id="CAG8495206.1"/>
    </source>
</evidence>
<dbReference type="GO" id="GO:0005634">
    <property type="term" value="C:nucleus"/>
    <property type="evidence" value="ECO:0007669"/>
    <property type="project" value="UniProtKB-SubCell"/>
</dbReference>
<organism evidence="7 8">
    <name type="scientific">Ambispora leptoticha</name>
    <dbReference type="NCBI Taxonomy" id="144679"/>
    <lineage>
        <taxon>Eukaryota</taxon>
        <taxon>Fungi</taxon>
        <taxon>Fungi incertae sedis</taxon>
        <taxon>Mucoromycota</taxon>
        <taxon>Glomeromycotina</taxon>
        <taxon>Glomeromycetes</taxon>
        <taxon>Archaeosporales</taxon>
        <taxon>Ambisporaceae</taxon>
        <taxon>Ambispora</taxon>
    </lineage>
</organism>
<dbReference type="PANTHER" id="PTHR31633:SF1">
    <property type="entry name" value="H_ACA RIBONUCLEOPROTEIN COMPLEX NON-CORE SUBUNIT NAF1"/>
    <property type="match status" value="1"/>
</dbReference>
<evidence type="ECO:0000313" key="8">
    <source>
        <dbReference type="Proteomes" id="UP000789508"/>
    </source>
</evidence>
<dbReference type="GO" id="GO:0006364">
    <property type="term" value="P:rRNA processing"/>
    <property type="evidence" value="ECO:0007669"/>
    <property type="project" value="UniProtKB-KW"/>
</dbReference>
<evidence type="ECO:0000256" key="3">
    <source>
        <dbReference type="ARBA" id="ARBA00022552"/>
    </source>
</evidence>
<feature type="region of interest" description="Disordered" evidence="6">
    <location>
        <begin position="172"/>
        <end position="211"/>
    </location>
</feature>
<reference evidence="7" key="1">
    <citation type="submission" date="2021-06" db="EMBL/GenBank/DDBJ databases">
        <authorList>
            <person name="Kallberg Y."/>
            <person name="Tangrot J."/>
            <person name="Rosling A."/>
        </authorList>
    </citation>
    <scope>NUCLEOTIDE SEQUENCE</scope>
    <source>
        <strain evidence="7">FL130A</strain>
    </source>
</reference>
<protein>
    <submittedName>
        <fullName evidence="7">1651_t:CDS:1</fullName>
    </submittedName>
</protein>
<evidence type="ECO:0000256" key="2">
    <source>
        <dbReference type="ARBA" id="ARBA00022517"/>
    </source>
</evidence>
<dbReference type="EMBL" id="CAJVPS010000565">
    <property type="protein sequence ID" value="CAG8495206.1"/>
    <property type="molecule type" value="Genomic_DNA"/>
</dbReference>
<feature type="region of interest" description="Disordered" evidence="6">
    <location>
        <begin position="357"/>
        <end position="424"/>
    </location>
</feature>
<dbReference type="OrthoDB" id="21550at2759"/>
<evidence type="ECO:0000256" key="1">
    <source>
        <dbReference type="ARBA" id="ARBA00004123"/>
    </source>
</evidence>
<evidence type="ECO:0000256" key="6">
    <source>
        <dbReference type="SAM" id="MobiDB-lite"/>
    </source>
</evidence>
<proteinExistence type="predicted"/>
<feature type="compositionally biased region" description="Polar residues" evidence="6">
    <location>
        <begin position="383"/>
        <end position="424"/>
    </location>
</feature>
<keyword evidence="4" id="KW-0694">RNA-binding</keyword>
<keyword evidence="3" id="KW-0698">rRNA processing</keyword>
<name>A0A9N8ZF09_9GLOM</name>
<dbReference type="PANTHER" id="PTHR31633">
    <property type="entry name" value="H/ACA RIBONUCLEOPROTEIN COMPLEX NON-CORE SUBUNIT NAF1"/>
    <property type="match status" value="1"/>
</dbReference>
<accession>A0A9N8ZF09</accession>
<comment type="subcellular location">
    <subcellularLocation>
        <location evidence="1">Nucleus</location>
    </subcellularLocation>
</comment>
<dbReference type="Proteomes" id="UP000789508">
    <property type="component" value="Unassembled WGS sequence"/>
</dbReference>
<dbReference type="InterPro" id="IPR038664">
    <property type="entry name" value="Gar1/Naf1_Cbf5-bd_sf"/>
</dbReference>
<gene>
    <name evidence="7" type="ORF">ALEPTO_LOCUS3193</name>
</gene>
<feature type="compositionally biased region" description="Basic and acidic residues" evidence="6">
    <location>
        <begin position="186"/>
        <end position="197"/>
    </location>
</feature>